<dbReference type="EMBL" id="MLYV02000503">
    <property type="protein sequence ID" value="PSR88720.1"/>
    <property type="molecule type" value="Genomic_DNA"/>
</dbReference>
<feature type="compositionally biased region" description="Low complexity" evidence="1">
    <location>
        <begin position="528"/>
        <end position="549"/>
    </location>
</feature>
<sequence length="722" mass="78987">MWAAYRVVFVANETPEEYKTLVKSGGASYECCPVQRTSLHRVLAKAQHKADNTVLIADETVLTAALGQDGWSELVQEAADYGLRFIPREKLIQAVAHVDHSYIDCSLLPSISTASGSLPDVVLNTHPDEHSIPPSLVRRSVPPEASNSQVAELEPPKRKLTRRFTRAKPTIIGIDDPSILDEDIPDAADPVPEPIIDPLARPSRLKRRFGPGGAQTQQPPPPSQLFSDLQSSLARTDDQDDSLKKFKSLFEETDPDKIALAEQSQTQREGVSSTTQEAGGGRMSVVREEEEETPPVSQGGAKRKAREEGEEEEDLRPPGKRRELEPPPSESSRPTQTQATEKSAPESTTAISKTTTTETLKGAKKPAGGSGGRGAAPGKPDTDTAFLKAVASTKRGKKHEDEFDREFNDLRISKPDLRSGRGAAADEARRQWEALLQDFGDDRDVRGNFMVVEVLEVFRKEEAAGVGGRASGRGLGVASERVDWDGRLDFKKFKRKGTRERRQPVELFVEDEAGYEVNAQLWKGAAASQSQSQSQSQQQRSSNNKNSSQKPPTSQTEPHRLGNNNNKNVMEDTDDVILPKSSRSHTRGAAQTQQPGSSTSTSTTTTSTGRSATRTAKVTPKNQPLFLESDDEDVRIALSPSPAEDNDMEIDDDGDSGQVLAMDEEDESPTLRSTGRRTQQQQQQQVAKPKRAGTKKRPAEVLEDSDDGAAFTGFGSRKRSRR</sequence>
<evidence type="ECO:0000256" key="1">
    <source>
        <dbReference type="SAM" id="MobiDB-lite"/>
    </source>
</evidence>
<dbReference type="Proteomes" id="UP000186601">
    <property type="component" value="Unassembled WGS sequence"/>
</dbReference>
<feature type="compositionally biased region" description="Polar residues" evidence="1">
    <location>
        <begin position="262"/>
        <end position="277"/>
    </location>
</feature>
<feature type="compositionally biased region" description="Low complexity" evidence="1">
    <location>
        <begin position="596"/>
        <end position="616"/>
    </location>
</feature>
<evidence type="ECO:0000313" key="3">
    <source>
        <dbReference type="Proteomes" id="UP000186601"/>
    </source>
</evidence>
<name>A0A2R6PCK5_9APHY</name>
<dbReference type="AlphaFoldDB" id="A0A2R6PCK5"/>
<feature type="region of interest" description="Disordered" evidence="1">
    <location>
        <begin position="523"/>
        <end position="722"/>
    </location>
</feature>
<feature type="compositionally biased region" description="Polar residues" evidence="1">
    <location>
        <begin position="550"/>
        <end position="568"/>
    </location>
</feature>
<feature type="region of interest" description="Disordered" evidence="1">
    <location>
        <begin position="175"/>
        <end position="425"/>
    </location>
</feature>
<feature type="compositionally biased region" description="Acidic residues" evidence="1">
    <location>
        <begin position="644"/>
        <end position="655"/>
    </location>
</feature>
<organism evidence="2 3">
    <name type="scientific">Hermanssonia centrifuga</name>
    <dbReference type="NCBI Taxonomy" id="98765"/>
    <lineage>
        <taxon>Eukaryota</taxon>
        <taxon>Fungi</taxon>
        <taxon>Dikarya</taxon>
        <taxon>Basidiomycota</taxon>
        <taxon>Agaricomycotina</taxon>
        <taxon>Agaricomycetes</taxon>
        <taxon>Polyporales</taxon>
        <taxon>Meruliaceae</taxon>
        <taxon>Hermanssonia</taxon>
    </lineage>
</organism>
<feature type="compositionally biased region" description="Basic and acidic residues" evidence="1">
    <location>
        <begin position="315"/>
        <end position="325"/>
    </location>
</feature>
<feature type="compositionally biased region" description="Basic and acidic residues" evidence="1">
    <location>
        <begin position="235"/>
        <end position="259"/>
    </location>
</feature>
<feature type="compositionally biased region" description="Basic and acidic residues" evidence="1">
    <location>
        <begin position="398"/>
        <end position="425"/>
    </location>
</feature>
<accession>A0A2R6PCK5</accession>
<proteinExistence type="predicted"/>
<reference evidence="2 3" key="1">
    <citation type="submission" date="2018-02" db="EMBL/GenBank/DDBJ databases">
        <title>Genome sequence of the basidiomycete white-rot fungus Phlebia centrifuga.</title>
        <authorList>
            <person name="Granchi Z."/>
            <person name="Peng M."/>
            <person name="de Vries R.P."/>
            <person name="Hilden K."/>
            <person name="Makela M.R."/>
            <person name="Grigoriev I."/>
            <person name="Riley R."/>
        </authorList>
    </citation>
    <scope>NUCLEOTIDE SEQUENCE [LARGE SCALE GENOMIC DNA]</scope>
    <source>
        <strain evidence="2 3">FBCC195</strain>
    </source>
</reference>
<feature type="compositionally biased region" description="Low complexity" evidence="1">
    <location>
        <begin position="346"/>
        <end position="360"/>
    </location>
</feature>
<protein>
    <submittedName>
        <fullName evidence="2">Uncharacterized protein</fullName>
    </submittedName>
</protein>
<feature type="region of interest" description="Disordered" evidence="1">
    <location>
        <begin position="127"/>
        <end position="160"/>
    </location>
</feature>
<gene>
    <name evidence="2" type="ORF">PHLCEN_2v5071</name>
</gene>
<dbReference type="OrthoDB" id="552194at2759"/>
<evidence type="ECO:0000313" key="2">
    <source>
        <dbReference type="EMBL" id="PSR88720.1"/>
    </source>
</evidence>
<dbReference type="STRING" id="98765.A0A2R6PCK5"/>
<keyword evidence="3" id="KW-1185">Reference proteome</keyword>
<feature type="compositionally biased region" description="Low complexity" evidence="1">
    <location>
        <begin position="224"/>
        <end position="233"/>
    </location>
</feature>
<comment type="caution">
    <text evidence="2">The sequence shown here is derived from an EMBL/GenBank/DDBJ whole genome shotgun (WGS) entry which is preliminary data.</text>
</comment>